<dbReference type="eggNOG" id="KOG0809">
    <property type="taxonomic scope" value="Eukaryota"/>
</dbReference>
<comment type="subcellular location">
    <subcellularLocation>
        <location evidence="1">Golgi apparatus membrane</location>
        <topology evidence="1">Single-pass type IV membrane protein</topology>
    </subcellularLocation>
</comment>
<dbReference type="PANTHER" id="PTHR19957:SF83">
    <property type="entry name" value="SYNTAXIN-16"/>
    <property type="match status" value="1"/>
</dbReference>
<dbReference type="GO" id="GO:0031201">
    <property type="term" value="C:SNARE complex"/>
    <property type="evidence" value="ECO:0007669"/>
    <property type="project" value="TreeGrafter"/>
</dbReference>
<organism evidence="12">
    <name type="scientific">Fonticula alba</name>
    <name type="common">Slime mold</name>
    <dbReference type="NCBI Taxonomy" id="691883"/>
    <lineage>
        <taxon>Eukaryota</taxon>
        <taxon>Rotosphaerida</taxon>
        <taxon>Fonticulaceae</taxon>
        <taxon>Fonticula</taxon>
    </lineage>
</organism>
<dbReference type="Pfam" id="PF05739">
    <property type="entry name" value="SNARE"/>
    <property type="match status" value="1"/>
</dbReference>
<dbReference type="GO" id="GO:0006906">
    <property type="term" value="P:vesicle fusion"/>
    <property type="evidence" value="ECO:0007669"/>
    <property type="project" value="TreeGrafter"/>
</dbReference>
<name>A0A058Z9A7_FONAL</name>
<dbReference type="RefSeq" id="XP_009495207.1">
    <property type="nucleotide sequence ID" value="XM_009496932.1"/>
</dbReference>
<sequence length="292" mass="32976">MATRDRFDTFLSYRVHDRVPLRPPHQEHEGLIASNRNDIELGPMAITPPKWVQFFKASNDIMDVIDVHLNDLESRMMNAAITTFQDSSDRARSVEDLGQKISSAIRDAHKVVKMLNVAERDETPEVTLSRTNAQKSVALRLQEQSTKLRRLQSDFLSILNGSTHSNNVLLEFDQDVEDYVDPGFTLEQIAAVDNHAAFVTDRVRKINELNQSIASLAEIFNDLQNLVHIQGTVLDRIDYNLENVVAHTKRANEEVQQASKYQKGSQKKLAIILLIAVAIALLLFVAARPRGK</sequence>
<dbReference type="GO" id="GO:0005484">
    <property type="term" value="F:SNAP receptor activity"/>
    <property type="evidence" value="ECO:0007669"/>
    <property type="project" value="TreeGrafter"/>
</dbReference>
<dbReference type="GeneID" id="20527770"/>
<dbReference type="GO" id="GO:0048278">
    <property type="term" value="P:vesicle docking"/>
    <property type="evidence" value="ECO:0007669"/>
    <property type="project" value="TreeGrafter"/>
</dbReference>
<dbReference type="OMA" id="DFRRCHA"/>
<keyword evidence="8" id="KW-0175">Coiled coil</keyword>
<evidence type="ECO:0000256" key="4">
    <source>
        <dbReference type="ARBA" id="ARBA00022692"/>
    </source>
</evidence>
<evidence type="ECO:0000256" key="3">
    <source>
        <dbReference type="ARBA" id="ARBA00022448"/>
    </source>
</evidence>
<keyword evidence="3" id="KW-0813">Transport</keyword>
<evidence type="ECO:0000256" key="2">
    <source>
        <dbReference type="ARBA" id="ARBA00009063"/>
    </source>
</evidence>
<dbReference type="GO" id="GO:0000139">
    <property type="term" value="C:Golgi membrane"/>
    <property type="evidence" value="ECO:0007669"/>
    <property type="project" value="UniProtKB-SubCell"/>
</dbReference>
<evidence type="ECO:0000256" key="7">
    <source>
        <dbReference type="ARBA" id="ARBA00023034"/>
    </source>
</evidence>
<feature type="domain" description="T-SNARE coiled-coil homology" evidence="11">
    <location>
        <begin position="196"/>
        <end position="258"/>
    </location>
</feature>
<dbReference type="STRING" id="691883.A0A058Z9A7"/>
<evidence type="ECO:0000313" key="13">
    <source>
        <dbReference type="Proteomes" id="UP000030693"/>
    </source>
</evidence>
<keyword evidence="4 10" id="KW-0812">Transmembrane</keyword>
<dbReference type="AlphaFoldDB" id="A0A058Z9A7"/>
<evidence type="ECO:0000256" key="5">
    <source>
        <dbReference type="ARBA" id="ARBA00022927"/>
    </source>
</evidence>
<dbReference type="GO" id="GO:0006886">
    <property type="term" value="P:intracellular protein transport"/>
    <property type="evidence" value="ECO:0007669"/>
    <property type="project" value="TreeGrafter"/>
</dbReference>
<dbReference type="PANTHER" id="PTHR19957">
    <property type="entry name" value="SYNTAXIN"/>
    <property type="match status" value="1"/>
</dbReference>
<keyword evidence="7" id="KW-0333">Golgi apparatus</keyword>
<gene>
    <name evidence="12" type="ORF">H696_03045</name>
</gene>
<dbReference type="InterPro" id="IPR010989">
    <property type="entry name" value="SNARE"/>
</dbReference>
<proteinExistence type="inferred from homology"/>
<comment type="similarity">
    <text evidence="2">Belongs to the syntaxin family.</text>
</comment>
<dbReference type="PROSITE" id="PS50192">
    <property type="entry name" value="T_SNARE"/>
    <property type="match status" value="1"/>
</dbReference>
<dbReference type="SMART" id="SM00397">
    <property type="entry name" value="t_SNARE"/>
    <property type="match status" value="1"/>
</dbReference>
<keyword evidence="9 10" id="KW-0472">Membrane</keyword>
<dbReference type="InterPro" id="IPR000727">
    <property type="entry name" value="T_SNARE_dom"/>
</dbReference>
<evidence type="ECO:0000259" key="11">
    <source>
        <dbReference type="PROSITE" id="PS50192"/>
    </source>
</evidence>
<dbReference type="Gene3D" id="1.20.58.70">
    <property type="match status" value="1"/>
</dbReference>
<evidence type="ECO:0000256" key="1">
    <source>
        <dbReference type="ARBA" id="ARBA00004409"/>
    </source>
</evidence>
<evidence type="ECO:0000256" key="6">
    <source>
        <dbReference type="ARBA" id="ARBA00022989"/>
    </source>
</evidence>
<evidence type="ECO:0000313" key="12">
    <source>
        <dbReference type="EMBL" id="KCV70691.1"/>
    </source>
</evidence>
<reference evidence="12" key="1">
    <citation type="submission" date="2013-04" db="EMBL/GenBank/DDBJ databases">
        <title>The Genome Sequence of Fonticula alba ATCC 38817.</title>
        <authorList>
            <consortium name="The Broad Institute Genomics Platform"/>
            <person name="Russ C."/>
            <person name="Cuomo C."/>
            <person name="Burger G."/>
            <person name="Gray M.W."/>
            <person name="Holland P.W.H."/>
            <person name="King N."/>
            <person name="Lang F.B.F."/>
            <person name="Roger A.J."/>
            <person name="Ruiz-Trillo I."/>
            <person name="Brown M."/>
            <person name="Walker B."/>
            <person name="Young S."/>
            <person name="Zeng Q."/>
            <person name="Gargeya S."/>
            <person name="Fitzgerald M."/>
            <person name="Haas B."/>
            <person name="Abouelleil A."/>
            <person name="Allen A.W."/>
            <person name="Alvarado L."/>
            <person name="Arachchi H.M."/>
            <person name="Berlin A.M."/>
            <person name="Chapman S.B."/>
            <person name="Gainer-Dewar J."/>
            <person name="Goldberg J."/>
            <person name="Griggs A."/>
            <person name="Gujja S."/>
            <person name="Hansen M."/>
            <person name="Howarth C."/>
            <person name="Imamovic A."/>
            <person name="Ireland A."/>
            <person name="Larimer J."/>
            <person name="McCowan C."/>
            <person name="Murphy C."/>
            <person name="Pearson M."/>
            <person name="Poon T.W."/>
            <person name="Priest M."/>
            <person name="Roberts A."/>
            <person name="Saif S."/>
            <person name="Shea T."/>
            <person name="Sisk P."/>
            <person name="Sykes S."/>
            <person name="Wortman J."/>
            <person name="Nusbaum C."/>
            <person name="Birren B."/>
        </authorList>
    </citation>
    <scope>NUCLEOTIDE SEQUENCE [LARGE SCALE GENOMIC DNA]</scope>
    <source>
        <strain evidence="12">ATCC 38817</strain>
    </source>
</reference>
<evidence type="ECO:0000256" key="10">
    <source>
        <dbReference type="SAM" id="Phobius"/>
    </source>
</evidence>
<keyword evidence="13" id="KW-1185">Reference proteome</keyword>
<feature type="transmembrane region" description="Helical" evidence="10">
    <location>
        <begin position="269"/>
        <end position="287"/>
    </location>
</feature>
<keyword evidence="6 10" id="KW-1133">Transmembrane helix</keyword>
<dbReference type="CDD" id="cd15845">
    <property type="entry name" value="SNARE_syntaxin16"/>
    <property type="match status" value="1"/>
</dbReference>
<protein>
    <recommendedName>
        <fullName evidence="11">t-SNARE coiled-coil homology domain-containing protein</fullName>
    </recommendedName>
</protein>
<accession>A0A058Z9A7</accession>
<dbReference type="GO" id="GO:0000149">
    <property type="term" value="F:SNARE binding"/>
    <property type="evidence" value="ECO:0007669"/>
    <property type="project" value="TreeGrafter"/>
</dbReference>
<dbReference type="EMBL" id="KB932204">
    <property type="protein sequence ID" value="KCV70691.1"/>
    <property type="molecule type" value="Genomic_DNA"/>
</dbReference>
<dbReference type="InterPro" id="IPR045242">
    <property type="entry name" value="Syntaxin"/>
</dbReference>
<dbReference type="SUPFAM" id="SSF47661">
    <property type="entry name" value="t-snare proteins"/>
    <property type="match status" value="1"/>
</dbReference>
<dbReference type="OrthoDB" id="10251371at2759"/>
<evidence type="ECO:0000256" key="9">
    <source>
        <dbReference type="ARBA" id="ARBA00023136"/>
    </source>
</evidence>
<dbReference type="Proteomes" id="UP000030693">
    <property type="component" value="Unassembled WGS sequence"/>
</dbReference>
<keyword evidence="5" id="KW-0653">Protein transport</keyword>
<evidence type="ECO:0000256" key="8">
    <source>
        <dbReference type="ARBA" id="ARBA00023054"/>
    </source>
</evidence>